<dbReference type="GO" id="GO:0003712">
    <property type="term" value="F:transcription coregulator activity"/>
    <property type="evidence" value="ECO:0007669"/>
    <property type="project" value="InterPro"/>
</dbReference>
<comment type="function">
    <text evidence="8">Component of the Mediator complex, a coactivator involved in the regulated transcription of nearly all RNA polymerase II-dependent genes. Mediator functions as a bridge to convey information from gene-specific regulatory proteins to the basal RNA polymerase II transcription machinery. Mediator is recruited to promoters by direct interactions with regulatory proteins and serves as a scaffold for the assembly of a functional preinitiation complex with RNA polymerase II and the general transcription factors.</text>
</comment>
<keyword evidence="5 8" id="KW-0010">Activator</keyword>
<proteinExistence type="inferred from homology"/>
<feature type="compositionally biased region" description="Polar residues" evidence="9">
    <location>
        <begin position="1"/>
        <end position="25"/>
    </location>
</feature>
<dbReference type="Proteomes" id="UP000054350">
    <property type="component" value="Unassembled WGS sequence"/>
</dbReference>
<evidence type="ECO:0000256" key="9">
    <source>
        <dbReference type="SAM" id="MobiDB-lite"/>
    </source>
</evidence>
<keyword evidence="7 8" id="KW-0539">Nucleus</keyword>
<comment type="similarity">
    <text evidence="2 8">Belongs to the Mediator complex subunit 31 family.</text>
</comment>
<dbReference type="InterPro" id="IPR038089">
    <property type="entry name" value="Med31_sf"/>
</dbReference>
<evidence type="ECO:0000313" key="10">
    <source>
        <dbReference type="EMBL" id="KNE54879.1"/>
    </source>
</evidence>
<protein>
    <recommendedName>
        <fullName evidence="3 8">Mediator of RNA polymerase II transcription subunit 31</fullName>
    </recommendedName>
</protein>
<reference evidence="11" key="2">
    <citation type="submission" date="2009-11" db="EMBL/GenBank/DDBJ databases">
        <title>The Genome Sequence of Allomyces macrogynus strain ATCC 38327.</title>
        <authorList>
            <consortium name="The Broad Institute Genome Sequencing Platform"/>
            <person name="Russ C."/>
            <person name="Cuomo C."/>
            <person name="Shea T."/>
            <person name="Young S.K."/>
            <person name="Zeng Q."/>
            <person name="Koehrsen M."/>
            <person name="Haas B."/>
            <person name="Borodovsky M."/>
            <person name="Guigo R."/>
            <person name="Alvarado L."/>
            <person name="Berlin A."/>
            <person name="Borenstein D."/>
            <person name="Chen Z."/>
            <person name="Engels R."/>
            <person name="Freedman E."/>
            <person name="Gellesch M."/>
            <person name="Goldberg J."/>
            <person name="Griggs A."/>
            <person name="Gujja S."/>
            <person name="Heiman D."/>
            <person name="Hepburn T."/>
            <person name="Howarth C."/>
            <person name="Jen D."/>
            <person name="Larson L."/>
            <person name="Lewis B."/>
            <person name="Mehta T."/>
            <person name="Park D."/>
            <person name="Pearson M."/>
            <person name="Roberts A."/>
            <person name="Saif S."/>
            <person name="Shenoy N."/>
            <person name="Sisk P."/>
            <person name="Stolte C."/>
            <person name="Sykes S."/>
            <person name="Walk T."/>
            <person name="White J."/>
            <person name="Yandava C."/>
            <person name="Burger G."/>
            <person name="Gray M.W."/>
            <person name="Holland P.W.H."/>
            <person name="King N."/>
            <person name="Lang F.B.F."/>
            <person name="Roger A.J."/>
            <person name="Ruiz-Trillo I."/>
            <person name="Lander E."/>
            <person name="Nusbaum C."/>
        </authorList>
    </citation>
    <scope>NUCLEOTIDE SEQUENCE [LARGE SCALE GENOMIC DNA]</scope>
    <source>
        <strain evidence="11">ATCC 38327</strain>
    </source>
</reference>
<evidence type="ECO:0000256" key="3">
    <source>
        <dbReference type="ARBA" id="ARBA00019660"/>
    </source>
</evidence>
<dbReference type="OMA" id="WREPPYL"/>
<dbReference type="STRING" id="578462.A0A0L0RXM4"/>
<dbReference type="OrthoDB" id="10257739at2759"/>
<dbReference type="VEuPathDB" id="FungiDB:AMAG_00825"/>
<comment type="subcellular location">
    <subcellularLocation>
        <location evidence="1 8">Nucleus</location>
    </subcellularLocation>
</comment>
<evidence type="ECO:0000256" key="6">
    <source>
        <dbReference type="ARBA" id="ARBA00023163"/>
    </source>
</evidence>
<dbReference type="EMBL" id="GG745328">
    <property type="protein sequence ID" value="KNE54879.1"/>
    <property type="molecule type" value="Genomic_DNA"/>
</dbReference>
<keyword evidence="4 8" id="KW-0805">Transcription regulation</keyword>
<evidence type="ECO:0000256" key="1">
    <source>
        <dbReference type="ARBA" id="ARBA00004123"/>
    </source>
</evidence>
<evidence type="ECO:0000256" key="8">
    <source>
        <dbReference type="RuleBase" id="RU364129"/>
    </source>
</evidence>
<name>A0A0L0RXM4_ALLM3</name>
<dbReference type="GO" id="GO:0016592">
    <property type="term" value="C:mediator complex"/>
    <property type="evidence" value="ECO:0007669"/>
    <property type="project" value="InterPro"/>
</dbReference>
<sequence>MASMEPLTQFSANAQASPPSSTHDASLSAPVPPSWSAYESPEEQRRRFEIELEFVQCLANPHYLHHLAQTGFLDKKESINYLEYLQYWKSQEYAKLIAYPQCLFFLDLLQEPGFRTAMRARENADFLAHRQALHWHTFRNRNMIVAQLPVAPPPSAGPGSVGGCGSSSSWCGAVRMRWT</sequence>
<keyword evidence="11" id="KW-1185">Reference proteome</keyword>
<dbReference type="PANTHER" id="PTHR13186">
    <property type="entry name" value="MEDIATOR OF RNA POLYMERASE II TRANSCRIPTION SUBUNIT 31"/>
    <property type="match status" value="1"/>
</dbReference>
<keyword evidence="6 8" id="KW-0804">Transcription</keyword>
<dbReference type="AlphaFoldDB" id="A0A0L0RXM4"/>
<reference evidence="10 11" key="1">
    <citation type="submission" date="2009-11" db="EMBL/GenBank/DDBJ databases">
        <title>Annotation of Allomyces macrogynus ATCC 38327.</title>
        <authorList>
            <consortium name="The Broad Institute Genome Sequencing Platform"/>
            <person name="Russ C."/>
            <person name="Cuomo C."/>
            <person name="Burger G."/>
            <person name="Gray M.W."/>
            <person name="Holland P.W.H."/>
            <person name="King N."/>
            <person name="Lang F.B.F."/>
            <person name="Roger A.J."/>
            <person name="Ruiz-Trillo I."/>
            <person name="Young S.K."/>
            <person name="Zeng Q."/>
            <person name="Gargeya S."/>
            <person name="Fitzgerald M."/>
            <person name="Haas B."/>
            <person name="Abouelleil A."/>
            <person name="Alvarado L."/>
            <person name="Arachchi H.M."/>
            <person name="Berlin A."/>
            <person name="Chapman S.B."/>
            <person name="Gearin G."/>
            <person name="Goldberg J."/>
            <person name="Griggs A."/>
            <person name="Gujja S."/>
            <person name="Hansen M."/>
            <person name="Heiman D."/>
            <person name="Howarth C."/>
            <person name="Larimer J."/>
            <person name="Lui A."/>
            <person name="MacDonald P.J.P."/>
            <person name="McCowen C."/>
            <person name="Montmayeur A."/>
            <person name="Murphy C."/>
            <person name="Neiman D."/>
            <person name="Pearson M."/>
            <person name="Priest M."/>
            <person name="Roberts A."/>
            <person name="Saif S."/>
            <person name="Shea T."/>
            <person name="Sisk P."/>
            <person name="Stolte C."/>
            <person name="Sykes S."/>
            <person name="Wortman J."/>
            <person name="Nusbaum C."/>
            <person name="Birren B."/>
        </authorList>
    </citation>
    <scope>NUCLEOTIDE SEQUENCE [LARGE SCALE GENOMIC DNA]</scope>
    <source>
        <strain evidence="10 11">ATCC 38327</strain>
    </source>
</reference>
<dbReference type="Pfam" id="PF05669">
    <property type="entry name" value="Med31"/>
    <property type="match status" value="1"/>
</dbReference>
<dbReference type="Gene3D" id="1.10.10.1340">
    <property type="entry name" value="Mediator of RNA polymerase II, submodule Med31 (Soh1)"/>
    <property type="match status" value="1"/>
</dbReference>
<evidence type="ECO:0000256" key="5">
    <source>
        <dbReference type="ARBA" id="ARBA00023159"/>
    </source>
</evidence>
<dbReference type="GO" id="GO:0006355">
    <property type="term" value="P:regulation of DNA-templated transcription"/>
    <property type="evidence" value="ECO:0007669"/>
    <property type="project" value="InterPro"/>
</dbReference>
<evidence type="ECO:0000256" key="2">
    <source>
        <dbReference type="ARBA" id="ARBA00006378"/>
    </source>
</evidence>
<dbReference type="InterPro" id="IPR008831">
    <property type="entry name" value="Mediator_Med31"/>
</dbReference>
<dbReference type="eggNOG" id="KOG4086">
    <property type="taxonomic scope" value="Eukaryota"/>
</dbReference>
<feature type="region of interest" description="Disordered" evidence="9">
    <location>
        <begin position="1"/>
        <end position="39"/>
    </location>
</feature>
<gene>
    <name evidence="10" type="ORF">AMAG_00825</name>
</gene>
<evidence type="ECO:0000256" key="4">
    <source>
        <dbReference type="ARBA" id="ARBA00023015"/>
    </source>
</evidence>
<evidence type="ECO:0000313" key="11">
    <source>
        <dbReference type="Proteomes" id="UP000054350"/>
    </source>
</evidence>
<organism evidence="10 11">
    <name type="scientific">Allomyces macrogynus (strain ATCC 38327)</name>
    <name type="common">Allomyces javanicus var. macrogynus</name>
    <dbReference type="NCBI Taxonomy" id="578462"/>
    <lineage>
        <taxon>Eukaryota</taxon>
        <taxon>Fungi</taxon>
        <taxon>Fungi incertae sedis</taxon>
        <taxon>Blastocladiomycota</taxon>
        <taxon>Blastocladiomycetes</taxon>
        <taxon>Blastocladiales</taxon>
        <taxon>Blastocladiaceae</taxon>
        <taxon>Allomyces</taxon>
    </lineage>
</organism>
<comment type="subunit">
    <text evidence="8">Component of the Mediator complex.</text>
</comment>
<accession>A0A0L0RXM4</accession>
<evidence type="ECO:0000256" key="7">
    <source>
        <dbReference type="ARBA" id="ARBA00023242"/>
    </source>
</evidence>